<sequence>MEVITVTYLSPINYAIYQYTTELLAYFRLEIQADIYTQARAGSMQMAQSIHRQFQADRSAWKASNILNTWQGKTSSPQYF</sequence>
<protein>
    <submittedName>
        <fullName evidence="1">Uncharacterized protein</fullName>
    </submittedName>
</protein>
<reference evidence="1 2" key="1">
    <citation type="submission" date="2007-10" db="EMBL/GenBank/DDBJ databases">
        <authorList>
            <person name="Yayanos A."/>
            <person name="Ferriera S."/>
            <person name="Johnson J."/>
            <person name="Kravitz S."/>
            <person name="Halpern A."/>
            <person name="Remington K."/>
            <person name="Beeson K."/>
            <person name="Tran B."/>
            <person name="Rogers Y.-H."/>
            <person name="Friedman R."/>
            <person name="Venter J.C."/>
        </authorList>
    </citation>
    <scope>NUCLEOTIDE SEQUENCE [LARGE SCALE GENOMIC DNA]</scope>
    <source>
        <strain evidence="1 2">KT99</strain>
    </source>
</reference>
<proteinExistence type="predicted"/>
<dbReference type="AlphaFoldDB" id="A9DN79"/>
<gene>
    <name evidence="1" type="ORF">KT99_00426</name>
</gene>
<accession>A9DN79</accession>
<dbReference type="Proteomes" id="UP000005839">
    <property type="component" value="Unassembled WGS sequence"/>
</dbReference>
<dbReference type="EMBL" id="ABIC01000080">
    <property type="protein sequence ID" value="EDP98690.1"/>
    <property type="molecule type" value="Genomic_DNA"/>
</dbReference>
<evidence type="ECO:0000313" key="2">
    <source>
        <dbReference type="Proteomes" id="UP000005839"/>
    </source>
</evidence>
<comment type="caution">
    <text evidence="1">The sequence shown here is derived from an EMBL/GenBank/DDBJ whole genome shotgun (WGS) entry which is preliminary data.</text>
</comment>
<name>A9DN79_9GAMM</name>
<keyword evidence="2" id="KW-1185">Reference proteome</keyword>
<evidence type="ECO:0000313" key="1">
    <source>
        <dbReference type="EMBL" id="EDP98690.1"/>
    </source>
</evidence>
<organism evidence="1 2">
    <name type="scientific">Shewanella benthica KT99</name>
    <dbReference type="NCBI Taxonomy" id="314608"/>
    <lineage>
        <taxon>Bacteria</taxon>
        <taxon>Pseudomonadati</taxon>
        <taxon>Pseudomonadota</taxon>
        <taxon>Gammaproteobacteria</taxon>
        <taxon>Alteromonadales</taxon>
        <taxon>Shewanellaceae</taxon>
        <taxon>Shewanella</taxon>
    </lineage>
</organism>